<gene>
    <name evidence="2" type="ORF">ATL41_2218</name>
</gene>
<evidence type="ECO:0000313" key="2">
    <source>
        <dbReference type="EMBL" id="PFG37456.1"/>
    </source>
</evidence>
<name>A0A2A9EFR7_9MICO</name>
<evidence type="ECO:0000259" key="1">
    <source>
        <dbReference type="Pfam" id="PF00535"/>
    </source>
</evidence>
<dbReference type="EMBL" id="PDJH01000001">
    <property type="protein sequence ID" value="PFG37456.1"/>
    <property type="molecule type" value="Genomic_DNA"/>
</dbReference>
<comment type="caution">
    <text evidence="2">The sequence shown here is derived from an EMBL/GenBank/DDBJ whole genome shotgun (WGS) entry which is preliminary data.</text>
</comment>
<keyword evidence="2" id="KW-0808">Transferase</keyword>
<feature type="domain" description="Glycosyltransferase 2-like" evidence="1">
    <location>
        <begin position="2"/>
        <end position="124"/>
    </location>
</feature>
<accession>A0A2A9EFR7</accession>
<sequence length="750" mass="81266">MIVPFYNVESFLAEAVGSLRAQTYDNLEVLLVDDGSTDGSLALARSLTADDPRFTVLEVPHGGQGAARNHALARSQGEYVTFMDADDVVPSDAYAAMVGSLEASGSDMALGNVERFDSERAWVPGWARAVHRADVRGTTLADMPEAMRDILACNRVYRRSFWDKRVQAFPEGMVFEDHVPMLRALLGGSRFDVLAQVTYRWRRREDRGSSSQPKDELANLADRARAKAEAWKVLEAEGTEEEQGLWLARVLDLDLSPYLAHGGTASDEYRDLLATTAARYLELAEGSESFRLRWSGRVRAHRRLALWYAAHRDWPALASLTDDLERRRPPLLTRSDGSAARGLVVADPGRIVLAPPLPDWLATMLPTEPSTFVVTRLAWDEGALLVRGTLRVPGVSVGPESVSLTLSSGSDALVRVAAPALAVARRRVDAPRTGSELDVLVRVPREQLARALRDQVEVHVGAHADLAAGVTVDVRIVPGTGTRAPRPTPDLVGPVSITPVVSEAGGFVLRQARALVIVDDVTVLDGRLRLAFTATDEVTRPRFGSSVALLPGDGAWTVAMPTVAALAADAPLEVTVGEQDLRPLARAAVGRRLPRGVARASRGTLHAIPGPRLLLTEVRTTDSMIELELAEAGLADVPAGSRWVAVRREPGGEVGLEITASSPHVVRFDVPHSEEEDGDVAPSVTSVRLQLVEPGGPPVSLRVHDRVLDAQPFLAPTHAYDVRVLVRADALELRIEHLMLRRARDATTGR</sequence>
<dbReference type="CDD" id="cd00761">
    <property type="entry name" value="Glyco_tranf_GTA_type"/>
    <property type="match status" value="1"/>
</dbReference>
<dbReference type="AlphaFoldDB" id="A0A2A9EFR7"/>
<dbReference type="SUPFAM" id="SSF53448">
    <property type="entry name" value="Nucleotide-diphospho-sugar transferases"/>
    <property type="match status" value="1"/>
</dbReference>
<dbReference type="PANTHER" id="PTHR22916:SF3">
    <property type="entry name" value="UDP-GLCNAC:BETAGAL BETA-1,3-N-ACETYLGLUCOSAMINYLTRANSFERASE-LIKE PROTEIN 1"/>
    <property type="match status" value="1"/>
</dbReference>
<dbReference type="Gene3D" id="3.90.550.10">
    <property type="entry name" value="Spore Coat Polysaccharide Biosynthesis Protein SpsA, Chain A"/>
    <property type="match status" value="1"/>
</dbReference>
<dbReference type="Pfam" id="PF00535">
    <property type="entry name" value="Glycos_transf_2"/>
    <property type="match status" value="1"/>
</dbReference>
<evidence type="ECO:0000313" key="3">
    <source>
        <dbReference type="Proteomes" id="UP000221394"/>
    </source>
</evidence>
<dbReference type="GO" id="GO:0016758">
    <property type="term" value="F:hexosyltransferase activity"/>
    <property type="evidence" value="ECO:0007669"/>
    <property type="project" value="UniProtKB-ARBA"/>
</dbReference>
<proteinExistence type="predicted"/>
<protein>
    <submittedName>
        <fullName evidence="2">Glycosyl transferase family 2</fullName>
    </submittedName>
</protein>
<dbReference type="PANTHER" id="PTHR22916">
    <property type="entry name" value="GLYCOSYLTRANSFERASE"/>
    <property type="match status" value="1"/>
</dbReference>
<organism evidence="2 3">
    <name type="scientific">Flavimobilis soli</name>
    <dbReference type="NCBI Taxonomy" id="442709"/>
    <lineage>
        <taxon>Bacteria</taxon>
        <taxon>Bacillati</taxon>
        <taxon>Actinomycetota</taxon>
        <taxon>Actinomycetes</taxon>
        <taxon>Micrococcales</taxon>
        <taxon>Jonesiaceae</taxon>
        <taxon>Flavimobilis</taxon>
    </lineage>
</organism>
<dbReference type="InterPro" id="IPR029044">
    <property type="entry name" value="Nucleotide-diphossugar_trans"/>
</dbReference>
<dbReference type="Proteomes" id="UP000221394">
    <property type="component" value="Unassembled WGS sequence"/>
</dbReference>
<reference evidence="2 3" key="1">
    <citation type="submission" date="2017-10" db="EMBL/GenBank/DDBJ databases">
        <title>Sequencing the genomes of 1000 actinobacteria strains.</title>
        <authorList>
            <person name="Klenk H.-P."/>
        </authorList>
    </citation>
    <scope>NUCLEOTIDE SEQUENCE [LARGE SCALE GENOMIC DNA]</scope>
    <source>
        <strain evidence="2 3">DSM 21574</strain>
    </source>
</reference>
<keyword evidence="3" id="KW-1185">Reference proteome</keyword>
<dbReference type="InterPro" id="IPR001173">
    <property type="entry name" value="Glyco_trans_2-like"/>
</dbReference>